<feature type="active site" description="Tele-UMP-histidine intermediate" evidence="14">
    <location>
        <position position="169"/>
    </location>
</feature>
<sequence length="353" mass="39156">MKKTSTRLADGRELIYYDARDDAVRAAVDRRPLGPVSTTSEIRADRLLGDAVAIASHRQGRTYHPPADECPLCPSAGERLSEIPESSYDVVVFENRFPSLAGDAGRCEVVCFTPDHDSSFADLTPEQAGLVLEAWTDRTAELSHLPSVEQVFCFENRGAEIGVTLGHPHGQIYAYPFVTPRTDLMLRSLAAFKESSGGQNLFDDIVAAESAGERVVLEGEHWVAFVPYAAHWPYEVHLYPKRRVPDLLGLDEAARTEFPRLYLELLRRFDRIFGAGETPTPYISAWHQAPFGTLDRYGGISRDDFALHLELFTIRRTSGKLKFLAGSESGMSVFINDVPPEAAADRLREVASS</sequence>
<evidence type="ECO:0000256" key="11">
    <source>
        <dbReference type="ARBA" id="ARBA00023144"/>
    </source>
</evidence>
<keyword evidence="12 16" id="KW-0119">Carbohydrate metabolism</keyword>
<evidence type="ECO:0000256" key="2">
    <source>
        <dbReference type="ARBA" id="ARBA00004947"/>
    </source>
</evidence>
<dbReference type="PROSITE" id="PS00117">
    <property type="entry name" value="GAL_P_UDP_TRANSF_I"/>
    <property type="match status" value="1"/>
</dbReference>
<dbReference type="GO" id="GO:0005737">
    <property type="term" value="C:cytoplasm"/>
    <property type="evidence" value="ECO:0007669"/>
    <property type="project" value="TreeGrafter"/>
</dbReference>
<keyword evidence="7 16" id="KW-0548">Nucleotidyltransferase</keyword>
<dbReference type="Pfam" id="PF01087">
    <property type="entry name" value="GalP_UDP_transf"/>
    <property type="match status" value="1"/>
</dbReference>
<dbReference type="InterPro" id="IPR001937">
    <property type="entry name" value="GalP_UDPtransf1"/>
</dbReference>
<proteinExistence type="inferred from homology"/>
<dbReference type="Gene3D" id="3.30.428.10">
    <property type="entry name" value="HIT-like"/>
    <property type="match status" value="2"/>
</dbReference>
<dbReference type="GO" id="GO:0008270">
    <property type="term" value="F:zinc ion binding"/>
    <property type="evidence" value="ECO:0007669"/>
    <property type="project" value="InterPro"/>
</dbReference>
<dbReference type="PIRSF" id="PIRSF000808">
    <property type="entry name" value="GalT"/>
    <property type="match status" value="1"/>
</dbReference>
<dbReference type="OrthoDB" id="9769064at2"/>
<feature type="binding site" evidence="15">
    <location>
        <position position="73"/>
    </location>
    <ligand>
        <name>Zn(2+)</name>
        <dbReference type="ChEBI" id="CHEBI:29105"/>
    </ligand>
</feature>
<reference evidence="19 20" key="1">
    <citation type="submission" date="2017-09" db="EMBL/GenBank/DDBJ databases">
        <authorList>
            <person name="Lee N."/>
            <person name="Cho B.-K."/>
        </authorList>
    </citation>
    <scope>NUCLEOTIDE SEQUENCE [LARGE SCALE GENOMIC DNA]</scope>
    <source>
        <strain evidence="19 20">ATCC 12461</strain>
    </source>
</reference>
<evidence type="ECO:0000256" key="3">
    <source>
        <dbReference type="ARBA" id="ARBA00010951"/>
    </source>
</evidence>
<evidence type="ECO:0000256" key="6">
    <source>
        <dbReference type="ARBA" id="ARBA00022679"/>
    </source>
</evidence>
<comment type="similarity">
    <text evidence="3 16">Belongs to the galactose-1-phosphate uridylyltransferase type 1 family.</text>
</comment>
<accession>A0A5J6HE68</accession>
<feature type="domain" description="Galactose-1-phosphate uridyl transferase C-terminal" evidence="18">
    <location>
        <begin position="193"/>
        <end position="351"/>
    </location>
</feature>
<dbReference type="InterPro" id="IPR019779">
    <property type="entry name" value="GalP_UDPtransf1_His-AS"/>
</dbReference>
<feature type="binding site" evidence="15">
    <location>
        <position position="70"/>
    </location>
    <ligand>
        <name>Zn(2+)</name>
        <dbReference type="ChEBI" id="CHEBI:29105"/>
    </ligand>
</feature>
<evidence type="ECO:0000256" key="10">
    <source>
        <dbReference type="ARBA" id="ARBA00023004"/>
    </source>
</evidence>
<gene>
    <name evidence="19" type="primary">galT</name>
    <name evidence="19" type="ORF">CP975_14450</name>
</gene>
<dbReference type="InterPro" id="IPR036265">
    <property type="entry name" value="HIT-like_sf"/>
</dbReference>
<dbReference type="AlphaFoldDB" id="A0A5J6HE68"/>
<organism evidence="19 20">
    <name type="scientific">Streptomyces alboniger</name>
    <dbReference type="NCBI Taxonomy" id="132473"/>
    <lineage>
        <taxon>Bacteria</taxon>
        <taxon>Bacillati</taxon>
        <taxon>Actinomycetota</taxon>
        <taxon>Actinomycetes</taxon>
        <taxon>Kitasatosporales</taxon>
        <taxon>Streptomycetaceae</taxon>
        <taxon>Streptomyces</taxon>
        <taxon>Streptomyces aurantiacus group</taxon>
    </lineage>
</organism>
<evidence type="ECO:0000256" key="5">
    <source>
        <dbReference type="ARBA" id="ARBA00016340"/>
    </source>
</evidence>
<name>A0A5J6HE68_STRAD</name>
<dbReference type="GO" id="GO:0033499">
    <property type="term" value="P:galactose catabolic process via UDP-galactose, Leloir pathway"/>
    <property type="evidence" value="ECO:0007669"/>
    <property type="project" value="TreeGrafter"/>
</dbReference>
<evidence type="ECO:0000313" key="19">
    <source>
        <dbReference type="EMBL" id="QEV18529.1"/>
    </source>
</evidence>
<evidence type="ECO:0000256" key="1">
    <source>
        <dbReference type="ARBA" id="ARBA00001107"/>
    </source>
</evidence>
<evidence type="ECO:0000256" key="4">
    <source>
        <dbReference type="ARBA" id="ARBA00012384"/>
    </source>
</evidence>
<dbReference type="EMBL" id="CP023695">
    <property type="protein sequence ID" value="QEV18529.1"/>
    <property type="molecule type" value="Genomic_DNA"/>
</dbReference>
<dbReference type="PANTHER" id="PTHR11943:SF1">
    <property type="entry name" value="GALACTOSE-1-PHOSPHATE URIDYLYLTRANSFERASE"/>
    <property type="match status" value="1"/>
</dbReference>
<keyword evidence="8 15" id="KW-0479">Metal-binding</keyword>
<comment type="pathway">
    <text evidence="2 16">Carbohydrate metabolism; galactose metabolism.</text>
</comment>
<dbReference type="InterPro" id="IPR005850">
    <property type="entry name" value="GalP_Utransf_C"/>
</dbReference>
<protein>
    <recommendedName>
        <fullName evidence="5 13">Galactose-1-phosphate uridylyltransferase</fullName>
        <ecNumber evidence="4 13">2.7.7.12</ecNumber>
    </recommendedName>
</protein>
<evidence type="ECO:0000256" key="7">
    <source>
        <dbReference type="ARBA" id="ARBA00022695"/>
    </source>
</evidence>
<feature type="binding site" evidence="15">
    <location>
        <position position="116"/>
    </location>
    <ligand>
        <name>Zn(2+)</name>
        <dbReference type="ChEBI" id="CHEBI:29105"/>
    </ligand>
</feature>
<dbReference type="PANTHER" id="PTHR11943">
    <property type="entry name" value="GALACTOSE-1-PHOSPHATE URIDYLYLTRANSFERASE"/>
    <property type="match status" value="1"/>
</dbReference>
<keyword evidence="10" id="KW-0408">Iron</keyword>
<keyword evidence="6 16" id="KW-0808">Transferase</keyword>
<comment type="cofactor">
    <cofactor evidence="15">
        <name>Zn(2+)</name>
        <dbReference type="ChEBI" id="CHEBI:29105"/>
    </cofactor>
    <text evidence="15">Binds 1 zinc ion per subunit.</text>
</comment>
<comment type="catalytic activity">
    <reaction evidence="1 16">
        <text>alpha-D-galactose 1-phosphate + UDP-alpha-D-glucose = alpha-D-glucose 1-phosphate + UDP-alpha-D-galactose</text>
        <dbReference type="Rhea" id="RHEA:13989"/>
        <dbReference type="ChEBI" id="CHEBI:58336"/>
        <dbReference type="ChEBI" id="CHEBI:58601"/>
        <dbReference type="ChEBI" id="CHEBI:58885"/>
        <dbReference type="ChEBI" id="CHEBI:66914"/>
        <dbReference type="EC" id="2.7.7.12"/>
    </reaction>
</comment>
<keyword evidence="9 15" id="KW-0862">Zinc</keyword>
<dbReference type="GO" id="GO:0008108">
    <property type="term" value="F:UDP-glucose:hexose-1-phosphate uridylyltransferase activity"/>
    <property type="evidence" value="ECO:0007669"/>
    <property type="project" value="UniProtKB-UniRule"/>
</dbReference>
<evidence type="ECO:0000256" key="13">
    <source>
        <dbReference type="NCBIfam" id="TIGR00209"/>
    </source>
</evidence>
<dbReference type="SUPFAM" id="SSF54197">
    <property type="entry name" value="HIT-like"/>
    <property type="match status" value="2"/>
</dbReference>
<evidence type="ECO:0000259" key="18">
    <source>
        <dbReference type="Pfam" id="PF02744"/>
    </source>
</evidence>
<dbReference type="NCBIfam" id="TIGR00209">
    <property type="entry name" value="galT_1"/>
    <property type="match status" value="1"/>
</dbReference>
<feature type="binding site" evidence="15">
    <location>
        <position position="167"/>
    </location>
    <ligand>
        <name>Zn(2+)</name>
        <dbReference type="ChEBI" id="CHEBI:29105"/>
    </ligand>
</feature>
<dbReference type="Pfam" id="PF02744">
    <property type="entry name" value="GalP_UDP_tr_C"/>
    <property type="match status" value="1"/>
</dbReference>
<dbReference type="UniPathway" id="UPA00214"/>
<evidence type="ECO:0000256" key="8">
    <source>
        <dbReference type="ARBA" id="ARBA00022723"/>
    </source>
</evidence>
<dbReference type="Proteomes" id="UP000326553">
    <property type="component" value="Chromosome"/>
</dbReference>
<evidence type="ECO:0000259" key="17">
    <source>
        <dbReference type="Pfam" id="PF01087"/>
    </source>
</evidence>
<dbReference type="KEGG" id="salw:CP975_14450"/>
<dbReference type="InterPro" id="IPR005849">
    <property type="entry name" value="GalP_Utransf_N"/>
</dbReference>
<evidence type="ECO:0000256" key="12">
    <source>
        <dbReference type="ARBA" id="ARBA00023277"/>
    </source>
</evidence>
<keyword evidence="20" id="KW-1185">Reference proteome</keyword>
<dbReference type="FunFam" id="3.30.428.10:FF:000019">
    <property type="entry name" value="Galactose-1-phosphate uridylyltransferase"/>
    <property type="match status" value="1"/>
</dbReference>
<evidence type="ECO:0000256" key="16">
    <source>
        <dbReference type="RuleBase" id="RU000506"/>
    </source>
</evidence>
<keyword evidence="11 16" id="KW-0299">Galactose metabolism</keyword>
<dbReference type="FunFam" id="3.30.428.10:FF:000010">
    <property type="entry name" value="Galactose-1-phosphate uridylyltransferase"/>
    <property type="match status" value="1"/>
</dbReference>
<feature type="domain" description="Galactose-1-phosphate uridyl transferase N-terminal" evidence="17">
    <location>
        <begin position="102"/>
        <end position="178"/>
    </location>
</feature>
<dbReference type="RefSeq" id="WP_055533624.1">
    <property type="nucleotide sequence ID" value="NZ_CP023695.1"/>
</dbReference>
<evidence type="ECO:0000256" key="14">
    <source>
        <dbReference type="PIRSR" id="PIRSR000808-1"/>
    </source>
</evidence>
<evidence type="ECO:0000313" key="20">
    <source>
        <dbReference type="Proteomes" id="UP000326553"/>
    </source>
</evidence>
<dbReference type="EC" id="2.7.7.12" evidence="4 13"/>
<evidence type="ECO:0000256" key="9">
    <source>
        <dbReference type="ARBA" id="ARBA00022833"/>
    </source>
</evidence>
<evidence type="ECO:0000256" key="15">
    <source>
        <dbReference type="PIRSR" id="PIRSR000808-3"/>
    </source>
</evidence>